<dbReference type="PANTHER" id="PTHR43040">
    <property type="entry name" value="RIBONUCLEASE D"/>
    <property type="match status" value="1"/>
</dbReference>
<evidence type="ECO:0000313" key="2">
    <source>
        <dbReference type="Proteomes" id="UP000285146"/>
    </source>
</evidence>
<dbReference type="SUPFAM" id="SSF53098">
    <property type="entry name" value="Ribonuclease H-like"/>
    <property type="match status" value="1"/>
</dbReference>
<dbReference type="AlphaFoldDB" id="A0A423X8D3"/>
<dbReference type="OrthoDB" id="26838at2759"/>
<protein>
    <recommendedName>
        <fullName evidence="3">3'-5' exonuclease domain-containing protein</fullName>
    </recommendedName>
</protein>
<organism evidence="1 2">
    <name type="scientific">Cytospora leucostoma</name>
    <dbReference type="NCBI Taxonomy" id="1230097"/>
    <lineage>
        <taxon>Eukaryota</taxon>
        <taxon>Fungi</taxon>
        <taxon>Dikarya</taxon>
        <taxon>Ascomycota</taxon>
        <taxon>Pezizomycotina</taxon>
        <taxon>Sordariomycetes</taxon>
        <taxon>Sordariomycetidae</taxon>
        <taxon>Diaporthales</taxon>
        <taxon>Cytosporaceae</taxon>
        <taxon>Cytospora</taxon>
    </lineage>
</organism>
<dbReference type="InterPro" id="IPR036397">
    <property type="entry name" value="RNaseH_sf"/>
</dbReference>
<sequence>MSSTLEDRPYPCLFFRSVPSETTWSMGRTRSTKFCVVDTQDGVAELIQTIVSVDDAVIFLFLHGSLLAVHPQPSTRVYIIDLDLLGPSALEARQNFSPDQAAAAATADGVDYPQYPRWNDVCRLPSLRAIFESPTIPKVLFDCRGAMSTLHRRYRIELRGVEDIQLMESAGRRPLQAQHLHFHRNRKRQWIMNNATMEEKQIKDGSVGLKEFLMEEGTGNFGWEKQVTDRPLPVEVALYYVNQVRYLPGLRARYLARLDEARRDAVRLRTGRRVREANGETEPKR</sequence>
<gene>
    <name evidence="1" type="ORF">VPNG_05216</name>
</gene>
<dbReference type="EMBL" id="LKEB01000024">
    <property type="protein sequence ID" value="ROW11944.1"/>
    <property type="molecule type" value="Genomic_DNA"/>
</dbReference>
<dbReference type="Gene3D" id="3.30.420.10">
    <property type="entry name" value="Ribonuclease H-like superfamily/Ribonuclease H"/>
    <property type="match status" value="1"/>
</dbReference>
<comment type="caution">
    <text evidence="1">The sequence shown here is derived from an EMBL/GenBank/DDBJ whole genome shotgun (WGS) entry which is preliminary data.</text>
</comment>
<dbReference type="STRING" id="1230097.A0A423X8D3"/>
<evidence type="ECO:0008006" key="3">
    <source>
        <dbReference type="Google" id="ProtNLM"/>
    </source>
</evidence>
<dbReference type="GO" id="GO:0003676">
    <property type="term" value="F:nucleic acid binding"/>
    <property type="evidence" value="ECO:0007669"/>
    <property type="project" value="InterPro"/>
</dbReference>
<accession>A0A423X8D3</accession>
<proteinExistence type="predicted"/>
<keyword evidence="2" id="KW-1185">Reference proteome</keyword>
<evidence type="ECO:0000313" key="1">
    <source>
        <dbReference type="EMBL" id="ROW11944.1"/>
    </source>
</evidence>
<dbReference type="PANTHER" id="PTHR43040:SF1">
    <property type="entry name" value="RIBONUCLEASE D"/>
    <property type="match status" value="1"/>
</dbReference>
<dbReference type="InterPro" id="IPR012337">
    <property type="entry name" value="RNaseH-like_sf"/>
</dbReference>
<reference evidence="1 2" key="1">
    <citation type="submission" date="2015-09" db="EMBL/GenBank/DDBJ databases">
        <title>Host preference determinants of Valsa canker pathogens revealed by comparative genomics.</title>
        <authorList>
            <person name="Yin Z."/>
            <person name="Huang L."/>
        </authorList>
    </citation>
    <scope>NUCLEOTIDE SEQUENCE [LARGE SCALE GENOMIC DNA]</scope>
    <source>
        <strain evidence="1 2">SXYLt</strain>
    </source>
</reference>
<dbReference type="Proteomes" id="UP000285146">
    <property type="component" value="Unassembled WGS sequence"/>
</dbReference>
<dbReference type="InParanoid" id="A0A423X8D3"/>
<name>A0A423X8D3_9PEZI</name>